<dbReference type="eggNOG" id="KOG1073">
    <property type="taxonomic scope" value="Eukaryota"/>
</dbReference>
<dbReference type="SUPFAM" id="SSF50182">
    <property type="entry name" value="Sm-like ribonucleoproteins"/>
    <property type="match status" value="1"/>
</dbReference>
<proteinExistence type="predicted"/>
<dbReference type="Pfam" id="PF12701">
    <property type="entry name" value="LSM14"/>
    <property type="match status" value="1"/>
</dbReference>
<dbReference type="EMBL" id="HE616747">
    <property type="protein sequence ID" value="CCE93160.1"/>
    <property type="molecule type" value="Genomic_DNA"/>
</dbReference>
<evidence type="ECO:0000259" key="6">
    <source>
        <dbReference type="PROSITE" id="PS51536"/>
    </source>
</evidence>
<dbReference type="PROSITE" id="PS51536">
    <property type="entry name" value="TFG"/>
    <property type="match status" value="1"/>
</dbReference>
<feature type="short sequence motif" description="TFG box" evidence="2">
    <location>
        <begin position="239"/>
        <end position="259"/>
    </location>
</feature>
<feature type="short sequence motif" description="FFD box" evidence="1">
    <location>
        <begin position="220"/>
        <end position="236"/>
    </location>
</feature>
<evidence type="ECO:0000259" key="4">
    <source>
        <dbReference type="PROSITE" id="PS51512"/>
    </source>
</evidence>
<dbReference type="GO" id="GO:0003729">
    <property type="term" value="F:mRNA binding"/>
    <property type="evidence" value="ECO:0007669"/>
    <property type="project" value="EnsemblFungi"/>
</dbReference>
<dbReference type="PROSITE" id="PS51512">
    <property type="entry name" value="DFDF"/>
    <property type="match status" value="1"/>
</dbReference>
<feature type="compositionally biased region" description="Low complexity" evidence="3">
    <location>
        <begin position="90"/>
        <end position="127"/>
    </location>
</feature>
<evidence type="ECO:0000259" key="5">
    <source>
        <dbReference type="PROSITE" id="PS51513"/>
    </source>
</evidence>
<evidence type="ECO:0000259" key="7">
    <source>
        <dbReference type="PROSITE" id="PS52002"/>
    </source>
</evidence>
<dbReference type="InterPro" id="IPR025762">
    <property type="entry name" value="DFDF"/>
</dbReference>
<feature type="region of interest" description="Disordered" evidence="3">
    <location>
        <begin position="90"/>
        <end position="314"/>
    </location>
</feature>
<evidence type="ECO:0008006" key="10">
    <source>
        <dbReference type="Google" id="ProtNLM"/>
    </source>
</evidence>
<dbReference type="Proteomes" id="UP000005627">
    <property type="component" value="Chromosome 6"/>
</dbReference>
<dbReference type="InterPro" id="IPR025768">
    <property type="entry name" value="TFG_box"/>
</dbReference>
<feature type="compositionally biased region" description="Low complexity" evidence="3">
    <location>
        <begin position="290"/>
        <end position="306"/>
    </location>
</feature>
<evidence type="ECO:0000313" key="9">
    <source>
        <dbReference type="Proteomes" id="UP000005627"/>
    </source>
</evidence>
<dbReference type="GO" id="GO:0010494">
    <property type="term" value="C:cytoplasmic stress granule"/>
    <property type="evidence" value="ECO:0007669"/>
    <property type="project" value="EnsemblFungi"/>
</dbReference>
<dbReference type="PROSITE" id="PS51513">
    <property type="entry name" value="FFD"/>
    <property type="match status" value="1"/>
</dbReference>
<dbReference type="AlphaFoldDB" id="G8ZX16"/>
<dbReference type="RefSeq" id="XP_003682371.1">
    <property type="nucleotide sequence ID" value="XM_003682323.1"/>
</dbReference>
<protein>
    <recommendedName>
        <fullName evidence="10">DFDF domain-containing protein</fullName>
    </recommendedName>
</protein>
<dbReference type="InterPro" id="IPR047575">
    <property type="entry name" value="Sm"/>
</dbReference>
<dbReference type="PROSITE" id="PS52002">
    <property type="entry name" value="SM"/>
    <property type="match status" value="1"/>
</dbReference>
<reference evidence="8 9" key="1">
    <citation type="journal article" date="2011" name="Proc. Natl. Acad. Sci. U.S.A.">
        <title>Evolutionary erosion of yeast sex chromosomes by mating-type switching accidents.</title>
        <authorList>
            <person name="Gordon J.L."/>
            <person name="Armisen D."/>
            <person name="Proux-Wera E."/>
            <person name="Oheigeartaigh S.S."/>
            <person name="Byrne K.P."/>
            <person name="Wolfe K.H."/>
        </authorList>
    </citation>
    <scope>NUCLEOTIDE SEQUENCE [LARGE SCALE GENOMIC DNA]</scope>
    <source>
        <strain evidence="9">ATCC 10662 / CBS 1146 / NBRC 0425 / NCYC 2629 / NRRL Y-866</strain>
    </source>
</reference>
<keyword evidence="9" id="KW-1185">Reference proteome</keyword>
<organism evidence="8 9">
    <name type="scientific">Torulaspora delbrueckii</name>
    <name type="common">Yeast</name>
    <name type="synonym">Candida colliculosa</name>
    <dbReference type="NCBI Taxonomy" id="4950"/>
    <lineage>
        <taxon>Eukaryota</taxon>
        <taxon>Fungi</taxon>
        <taxon>Dikarya</taxon>
        <taxon>Ascomycota</taxon>
        <taxon>Saccharomycotina</taxon>
        <taxon>Saccharomycetes</taxon>
        <taxon>Saccharomycetales</taxon>
        <taxon>Saccharomycetaceae</taxon>
        <taxon>Torulaspora</taxon>
    </lineage>
</organism>
<dbReference type="GO" id="GO:0045947">
    <property type="term" value="P:negative regulation of translational initiation"/>
    <property type="evidence" value="ECO:0007669"/>
    <property type="project" value="EnsemblFungi"/>
</dbReference>
<dbReference type="GeneID" id="11501755"/>
<dbReference type="GO" id="GO:0031370">
    <property type="term" value="F:eukaryotic initiation factor 4G binding"/>
    <property type="evidence" value="ECO:0007669"/>
    <property type="project" value="EnsemblFungi"/>
</dbReference>
<feature type="compositionally biased region" description="Basic residues" evidence="3">
    <location>
        <begin position="273"/>
        <end position="285"/>
    </location>
</feature>
<feature type="domain" description="DFDF" evidence="4">
    <location>
        <begin position="174"/>
        <end position="210"/>
    </location>
</feature>
<dbReference type="CDD" id="cd01736">
    <property type="entry name" value="LSm14_N"/>
    <property type="match status" value="1"/>
</dbReference>
<evidence type="ECO:0000313" key="8">
    <source>
        <dbReference type="EMBL" id="CCE93160.1"/>
    </source>
</evidence>
<evidence type="ECO:0000256" key="2">
    <source>
        <dbReference type="PROSITE-ProRule" id="PRU00869"/>
    </source>
</evidence>
<dbReference type="InterPro" id="IPR025609">
    <property type="entry name" value="Lsm14-like_N"/>
</dbReference>
<evidence type="ECO:0000256" key="1">
    <source>
        <dbReference type="PROSITE-ProRule" id="PRU00846"/>
    </source>
</evidence>
<dbReference type="HOGENOM" id="CLU_019221_2_1_1"/>
<dbReference type="KEGG" id="tdl:TDEL_0F03490"/>
<dbReference type="InterPro" id="IPR019050">
    <property type="entry name" value="FDF_dom"/>
</dbReference>
<dbReference type="STRING" id="1076872.G8ZX16"/>
<dbReference type="GO" id="GO:0033962">
    <property type="term" value="P:P-body assembly"/>
    <property type="evidence" value="ECO:0007669"/>
    <property type="project" value="EnsemblFungi"/>
</dbReference>
<name>G8ZX16_TORDE</name>
<dbReference type="InParanoid" id="G8ZX16"/>
<dbReference type="PANTHER" id="PTHR13586">
    <property type="entry name" value="SCD6 PROTEIN-RELATED"/>
    <property type="match status" value="1"/>
</dbReference>
<dbReference type="SMART" id="SM01271">
    <property type="entry name" value="LSM14"/>
    <property type="match status" value="1"/>
</dbReference>
<feature type="compositionally biased region" description="Basic and acidic residues" evidence="3">
    <location>
        <begin position="155"/>
        <end position="186"/>
    </location>
</feature>
<feature type="compositionally biased region" description="Polar residues" evidence="3">
    <location>
        <begin position="223"/>
        <end position="243"/>
    </location>
</feature>
<feature type="compositionally biased region" description="Basic and acidic residues" evidence="3">
    <location>
        <begin position="195"/>
        <end position="218"/>
    </location>
</feature>
<dbReference type="OrthoDB" id="21539at2759"/>
<evidence type="ECO:0000256" key="3">
    <source>
        <dbReference type="SAM" id="MobiDB-lite"/>
    </source>
</evidence>
<sequence length="314" mass="35005">MSQYIGKTISLISVTDNRYVGLLEGIDSDKGTVTLQNVRCFGTEGRKNWGPDEIYPNPTVYKIVKFNGNEVKDLGILDVKLEEVQPVLPPQHVLQPPTSAGQQPAQPQQQAQPQVPAAVAGYGVYAPEPSAVRPTSTTTTTTTEVSSAPQRTAATHREEHQTKSRNDDQRRQPSHNRKVEIPKEDFDFQGSNAKFTKDEVHTEEAEPDKPEPNEESHPDQFYNKKSSFFDSISTSTETNTNLRWQEEKAMNLDTFGQASARPRFGRGGQRGGRGGRGRGRGRGRGGRGGYQNRNNFNQNDNQRGQQPHSQQIEF</sequence>
<dbReference type="SMART" id="SM01199">
    <property type="entry name" value="FDF"/>
    <property type="match status" value="1"/>
</dbReference>
<dbReference type="GO" id="GO:0034063">
    <property type="term" value="P:stress granule assembly"/>
    <property type="evidence" value="ECO:0007669"/>
    <property type="project" value="EnsemblFungi"/>
</dbReference>
<dbReference type="InterPro" id="IPR025761">
    <property type="entry name" value="FFD_box"/>
</dbReference>
<dbReference type="InterPro" id="IPR010920">
    <property type="entry name" value="LSM_dom_sf"/>
</dbReference>
<accession>G8ZX16</accession>
<dbReference type="FunCoup" id="G8ZX16">
    <property type="interactions" value="678"/>
</dbReference>
<feature type="domain" description="FFD box profile" evidence="5">
    <location>
        <begin position="220"/>
        <end position="236"/>
    </location>
</feature>
<feature type="compositionally biased region" description="Polar residues" evidence="3">
    <location>
        <begin position="144"/>
        <end position="153"/>
    </location>
</feature>
<gene>
    <name evidence="8" type="primary">TDEL0F03490</name>
    <name evidence="8" type="ORF">TDEL_0F03490</name>
</gene>
<feature type="domain" description="Sm" evidence="7">
    <location>
        <begin position="1"/>
        <end position="80"/>
    </location>
</feature>
<feature type="domain" description="TFG box profile" evidence="6">
    <location>
        <begin position="239"/>
        <end position="259"/>
    </location>
</feature>
<dbReference type="GO" id="GO:0000932">
    <property type="term" value="C:P-body"/>
    <property type="evidence" value="ECO:0007669"/>
    <property type="project" value="EnsemblFungi"/>
</dbReference>
<dbReference type="PANTHER" id="PTHR13586:SF0">
    <property type="entry name" value="TRAILER HITCH, ISOFORM H"/>
    <property type="match status" value="1"/>
</dbReference>
<dbReference type="Gene3D" id="2.30.30.100">
    <property type="match status" value="1"/>
</dbReference>